<dbReference type="SUPFAM" id="SSF56801">
    <property type="entry name" value="Acetyl-CoA synthetase-like"/>
    <property type="match status" value="1"/>
</dbReference>
<dbReference type="RefSeq" id="WP_022612336.1">
    <property type="nucleotide sequence ID" value="NZ_LK391965.1"/>
</dbReference>
<protein>
    <recommendedName>
        <fullName evidence="3">Phenazine antibiotic biosynthesis protein</fullName>
    </recommendedName>
</protein>
<dbReference type="Gene3D" id="3.40.50.12780">
    <property type="entry name" value="N-terminal domain of ligase-like"/>
    <property type="match status" value="1"/>
</dbReference>
<accession>A0AAV2VSG0</accession>
<organism evidence="1 2">
    <name type="scientific">Vibrio nigripulchritudo SOn1</name>
    <dbReference type="NCBI Taxonomy" id="1238450"/>
    <lineage>
        <taxon>Bacteria</taxon>
        <taxon>Pseudomonadati</taxon>
        <taxon>Pseudomonadota</taxon>
        <taxon>Gammaproteobacteria</taxon>
        <taxon>Vibrionales</taxon>
        <taxon>Vibrionaceae</taxon>
        <taxon>Vibrio</taxon>
    </lineage>
</organism>
<gene>
    <name evidence="1" type="ORF">VIBNISOn1_30267</name>
</gene>
<dbReference type="InterPro" id="IPR042099">
    <property type="entry name" value="ANL_N_sf"/>
</dbReference>
<proteinExistence type="predicted"/>
<sequence>MNISNLSFEQHLKKVIAFHFSPETGSPFWIEKRKKFNFDPLKDINNLSDLRLFPDVSEDLKHVDAESLIPRGLLSAEIAGIYESGGTTGKPKKVVAFDEWLNNLVTWRVENVSHSQEEKPLNTLAVVPSGPHIVGEINKRRAKAYGGYYFTVDMDPRWVKKLLHEKQFDVANQYSQHIIKQIEDVLSNQDIGYLIATPPLLENIAKNKPLTKKLNRTLKVITWGGTQMDPDTLDYLKEHVFPDVEFNASYGSTMILGEARARMGEEYQDNPIFDSFSPNVLFEVIDVENAENTVEYGSRGRVLMHHLTRYAFLPNILERDTAIRLPRNDGLVGDAVAMVEPLQEVGGVEVIEGVY</sequence>
<dbReference type="Proteomes" id="UP000018211">
    <property type="component" value="Unassembled WGS sequence"/>
</dbReference>
<evidence type="ECO:0000313" key="1">
    <source>
        <dbReference type="EMBL" id="CCO47567.1"/>
    </source>
</evidence>
<comment type="caution">
    <text evidence="1">The sequence shown here is derived from an EMBL/GenBank/DDBJ whole genome shotgun (WGS) entry which is preliminary data.</text>
</comment>
<dbReference type="AlphaFoldDB" id="A0AAV2VSG0"/>
<name>A0AAV2VSG0_9VIBR</name>
<evidence type="ECO:0008006" key="3">
    <source>
        <dbReference type="Google" id="ProtNLM"/>
    </source>
</evidence>
<evidence type="ECO:0000313" key="2">
    <source>
        <dbReference type="Proteomes" id="UP000018211"/>
    </source>
</evidence>
<reference evidence="1 2" key="1">
    <citation type="journal article" date="2013" name="ISME J.">
        <title>Comparative genomics of pathogenic lineages of Vibrio nigripulchritudo identifies virulence-associated traits.</title>
        <authorList>
            <person name="Goudenege D."/>
            <person name="Labreuche Y."/>
            <person name="Krin E."/>
            <person name="Ansquer D."/>
            <person name="Mangenot S."/>
            <person name="Calteau A."/>
            <person name="Medigue C."/>
            <person name="Mazel D."/>
            <person name="Polz M.F."/>
            <person name="Le Roux F."/>
        </authorList>
    </citation>
    <scope>NUCLEOTIDE SEQUENCE [LARGE SCALE GENOMIC DNA]</scope>
    <source>
        <strain evidence="1 2">SOn1</strain>
    </source>
</reference>
<dbReference type="EMBL" id="CAOF01000120">
    <property type="protein sequence ID" value="CCO47567.1"/>
    <property type="molecule type" value="Genomic_DNA"/>
</dbReference>